<reference evidence="5" key="3">
    <citation type="submission" date="2025-09" db="UniProtKB">
        <authorList>
            <consortium name="Ensembl"/>
        </authorList>
    </citation>
    <scope>IDENTIFICATION</scope>
</reference>
<dbReference type="Pfam" id="PF25462">
    <property type="entry name" value="Beta-barrel_INTS6"/>
    <property type="match status" value="1"/>
</dbReference>
<dbReference type="InterPro" id="IPR036465">
    <property type="entry name" value="vWFA_dom_sf"/>
</dbReference>
<dbReference type="Gene3D" id="3.40.50.410">
    <property type="entry name" value="von Willebrand factor, type A domain"/>
    <property type="match status" value="1"/>
</dbReference>
<evidence type="ECO:0000313" key="5">
    <source>
        <dbReference type="Ensembl" id="ENSMICP00000043474.1"/>
    </source>
</evidence>
<reference evidence="5" key="1">
    <citation type="submission" date="2016-12" db="EMBL/GenBank/DDBJ databases">
        <title>Mouse lemur reference genome and diversity panel.</title>
        <authorList>
            <person name="Harris R."/>
            <person name="Larsen P."/>
            <person name="Liu Y."/>
            <person name="Hughes D.S."/>
            <person name="Murali S."/>
            <person name="Raveendran M."/>
            <person name="Korchina V."/>
            <person name="Wang M."/>
            <person name="Jhangiani S."/>
            <person name="Bandaranaike D."/>
            <person name="Bellair M."/>
            <person name="Blankenburg K."/>
            <person name="Chao H."/>
            <person name="Dahdouli M."/>
            <person name="Dinh H."/>
            <person name="Doddapaneni H."/>
            <person name="English A."/>
            <person name="Firestine M."/>
            <person name="Gnanaolivu R."/>
            <person name="Gross S."/>
            <person name="Hernandez B."/>
            <person name="Javaid M."/>
            <person name="Jayaseelan J."/>
            <person name="Jones J."/>
            <person name="Khan Z."/>
            <person name="Kovar C."/>
            <person name="Kurapati P."/>
            <person name="Le B."/>
            <person name="Lee S."/>
            <person name="Li M."/>
            <person name="Mathew T."/>
            <person name="Narasimhan A."/>
            <person name="Ngo D."/>
            <person name="Nguyen L."/>
            <person name="Okwuonu G."/>
            <person name="Ongeri F."/>
            <person name="Osuji N."/>
            <person name="Pu L.-L."/>
            <person name="Puazo M."/>
            <person name="Quiroz J."/>
            <person name="Raj R."/>
            <person name="Rajbhandari K."/>
            <person name="Reid J.G."/>
            <person name="Santibanez J."/>
            <person name="Sexton D."/>
            <person name="Skinner E."/>
            <person name="Vee V."/>
            <person name="Weissenberger G."/>
            <person name="Wu Y."/>
            <person name="Xin Y."/>
            <person name="Han Y."/>
            <person name="Campbell C."/>
            <person name="Brown A."/>
            <person name="Sullivan B."/>
            <person name="Shelton J."/>
            <person name="Brown S."/>
            <person name="Dudchenko O."/>
            <person name="Machol I."/>
            <person name="Durand N."/>
            <person name="Shamim M."/>
            <person name="Lieberman A."/>
            <person name="Muzny D.M."/>
            <person name="Richards S."/>
            <person name="Yoder A."/>
            <person name="Worley K.C."/>
            <person name="Rogers J."/>
            <person name="Gibbs R.A."/>
        </authorList>
    </citation>
    <scope>NUCLEOTIDE SEQUENCE [LARGE SCALE GENOMIC DNA]</scope>
</reference>
<feature type="region of interest" description="Disordered" evidence="1">
    <location>
        <begin position="675"/>
        <end position="695"/>
    </location>
</feature>
<dbReference type="Pfam" id="PF15300">
    <property type="entry name" value="INT_SG_DDX_CT_C"/>
    <property type="match status" value="1"/>
</dbReference>
<evidence type="ECO:0000313" key="6">
    <source>
        <dbReference type="Proteomes" id="UP000694394"/>
    </source>
</evidence>
<organism evidence="5 6">
    <name type="scientific">Microcebus murinus</name>
    <name type="common">Gray mouse lemur</name>
    <name type="synonym">Lemur murinus</name>
    <dbReference type="NCBI Taxonomy" id="30608"/>
    <lineage>
        <taxon>Eukaryota</taxon>
        <taxon>Metazoa</taxon>
        <taxon>Chordata</taxon>
        <taxon>Craniata</taxon>
        <taxon>Vertebrata</taxon>
        <taxon>Euteleostomi</taxon>
        <taxon>Mammalia</taxon>
        <taxon>Eutheria</taxon>
        <taxon>Euarchontoglires</taxon>
        <taxon>Primates</taxon>
        <taxon>Strepsirrhini</taxon>
        <taxon>Lemuriformes</taxon>
        <taxon>Cheirogaleidae</taxon>
        <taxon>Microcebus</taxon>
    </lineage>
</organism>
<proteinExistence type="predicted"/>
<evidence type="ECO:0000259" key="4">
    <source>
        <dbReference type="Pfam" id="PF25462"/>
    </source>
</evidence>
<sequence length="916" mass="102649">MNQRTDLGTSYLDIAKGAVELFLKVKGGEGRDGEISRGIVGGGFRCFCNVCLALSPSFPLRPPPSSLILQLRARDPASRGDRYMLVTYDEPPYCIKAGWKENHATFMSELKNLQASGLTTLGQALRSSFDLLNLNRLISGIDNYGQGRNPFFLEPSILITITDGNKLTSTAGVQEELHLPLNSPLPGSELTKEPFRWDQRLFALVLRLPGVASTEPEQLGSVPTDESAITQMCEVTGGRSYCVRTQRMLNQCLESLVQKVQSGVVINFEKTGPDPLPIGEDGLMDSTRPSNSFAAQPWHSCHKLIYVRPNSKTGVPVGHWPIPESFWPDQNLPSLPPRTSHPIVRFSCIDCEPMVIDKLPFDKYELEPSPLTQYILERKSPHTCWQVFVTSSGKYNELGYPFGYLKASTTLTCVNLFVMPYNYPVLLPLLDDLFKVHKLKPNLKWRQAFDGYLKTLPPYYLLPLKKALRMMGAPNLISDNLDCGLSYSVISYLKKLSQQTKLESERILASVGKKPPQEIGIKVKNHSGGGVSLIHNKNFRKLLKEITGETVPRPTELNTKEFAGFQVGLLNKDLKPQTYRNAYDIPRRGLLDQLTRMRSNLLKTHKFIVGQDEDSLHSVPVAQMGNYQEYLKTLPSPLREIDPDQPKRLHTFGNPFKQDKKGMMIDEADEFVAGPQNKVKRPGEPNSPMSSKRRRSMSLLLRKPQIPPTVTNHVGGKGPPSASWFPSYPNLIKPTLVHTDATVIHNVHEEKTENGQSPPDGFLSKSPPELMNIAGDGIPTNQLDSLSDDFANLSKDGLIQKPGSNALGGAKNCNLSVDKRTMQITPAMAQGINADIKHQLMKEVRKFGRKYERIFILLEEVQGPLEMKKQFVEFTIKEAARFKRRVLIQYLEKVLEKIDSYHLLNNINHINSRSSC</sequence>
<dbReference type="FunFam" id="3.40.50.410:FF:000010">
    <property type="entry name" value="Integrator complex subunit 6 like"/>
    <property type="match status" value="1"/>
</dbReference>
<accession>A0A8C5XYL3</accession>
<dbReference type="InterPro" id="IPR002035">
    <property type="entry name" value="VWF_A"/>
</dbReference>
<reference evidence="5" key="2">
    <citation type="submission" date="2025-08" db="UniProtKB">
        <authorList>
            <consortium name="Ensembl"/>
        </authorList>
    </citation>
    <scope>IDENTIFICATION</scope>
</reference>
<dbReference type="InterPro" id="IPR051113">
    <property type="entry name" value="Integrator_subunit6"/>
</dbReference>
<dbReference type="InterPro" id="IPR029307">
    <property type="entry name" value="INT_SG_DDX_CT_C"/>
</dbReference>
<feature type="domain" description="Integrator complex subunit 6-like beta-barrel" evidence="4">
    <location>
        <begin position="296"/>
        <end position="435"/>
    </location>
</feature>
<dbReference type="SMR" id="A0A8C5XYL3"/>
<dbReference type="Proteomes" id="UP000694394">
    <property type="component" value="Chromosome X"/>
</dbReference>
<dbReference type="PANTHER" id="PTHR12957">
    <property type="entry name" value="DEAD/H BOX POLYPEPTIDE 26/DICE1-RELATED"/>
    <property type="match status" value="1"/>
</dbReference>
<dbReference type="GeneTree" id="ENSGT00390000016655"/>
<keyword evidence="6" id="KW-1185">Reference proteome</keyword>
<gene>
    <name evidence="5" type="primary">INTS6L</name>
</gene>
<dbReference type="InterPro" id="IPR057413">
    <property type="entry name" value="Beta-barrel_INTS6"/>
</dbReference>
<dbReference type="Ensembl" id="ENSMICT00000068097.1">
    <property type="protein sequence ID" value="ENSMICP00000043474.1"/>
    <property type="gene ID" value="ENSMICG00000014196.3"/>
</dbReference>
<dbReference type="AlphaFoldDB" id="A0A8C5XYL3"/>
<name>A0A8C5XYL3_MICMU</name>
<dbReference type="PANTHER" id="PTHR12957:SF22">
    <property type="entry name" value="INTEGRATOR COMPLEX SUBUNIT 6-LIKE"/>
    <property type="match status" value="1"/>
</dbReference>
<evidence type="ECO:0000259" key="2">
    <source>
        <dbReference type="Pfam" id="PF13519"/>
    </source>
</evidence>
<dbReference type="GO" id="GO:0032039">
    <property type="term" value="C:integrator complex"/>
    <property type="evidence" value="ECO:0007669"/>
    <property type="project" value="TreeGrafter"/>
</dbReference>
<feature type="domain" description="VWFA" evidence="2">
    <location>
        <begin position="78"/>
        <end position="164"/>
    </location>
</feature>
<evidence type="ECO:0000259" key="3">
    <source>
        <dbReference type="Pfam" id="PF15300"/>
    </source>
</evidence>
<evidence type="ECO:0000256" key="1">
    <source>
        <dbReference type="SAM" id="MobiDB-lite"/>
    </source>
</evidence>
<feature type="domain" description="INTS6/SAGE1/DDX26B/CT45 C-terminal" evidence="3">
    <location>
        <begin position="832"/>
        <end position="893"/>
    </location>
</feature>
<dbReference type="GO" id="GO:0034472">
    <property type="term" value="P:snRNA 3'-end processing"/>
    <property type="evidence" value="ECO:0007669"/>
    <property type="project" value="TreeGrafter"/>
</dbReference>
<protein>
    <submittedName>
        <fullName evidence="5">Integrator complex subunit 6 like</fullName>
    </submittedName>
</protein>
<dbReference type="EMBL" id="ABDC03035012">
    <property type="status" value="NOT_ANNOTATED_CDS"/>
    <property type="molecule type" value="Genomic_DNA"/>
</dbReference>
<dbReference type="Pfam" id="PF13519">
    <property type="entry name" value="VWA_2"/>
    <property type="match status" value="1"/>
</dbReference>